<feature type="transmembrane region" description="Helical" evidence="6">
    <location>
        <begin position="208"/>
        <end position="228"/>
    </location>
</feature>
<evidence type="ECO:0000313" key="8">
    <source>
        <dbReference type="EMBL" id="HAE48754.1"/>
    </source>
</evidence>
<feature type="transmembrane region" description="Helical" evidence="6">
    <location>
        <begin position="150"/>
        <end position="169"/>
    </location>
</feature>
<dbReference type="AlphaFoldDB" id="A0A3B9ILL0"/>
<reference evidence="8 9" key="1">
    <citation type="journal article" date="2018" name="Nat. Biotechnol.">
        <title>A standardized bacterial taxonomy based on genome phylogeny substantially revises the tree of life.</title>
        <authorList>
            <person name="Parks D.H."/>
            <person name="Chuvochina M."/>
            <person name="Waite D.W."/>
            <person name="Rinke C."/>
            <person name="Skarshewski A."/>
            <person name="Chaumeil P.A."/>
            <person name="Hugenholtz P."/>
        </authorList>
    </citation>
    <scope>NUCLEOTIDE SEQUENCE [LARGE SCALE GENOMIC DNA]</scope>
    <source>
        <strain evidence="8">UBA8739</strain>
    </source>
</reference>
<evidence type="ECO:0000256" key="2">
    <source>
        <dbReference type="ARBA" id="ARBA00007362"/>
    </source>
</evidence>
<evidence type="ECO:0000256" key="4">
    <source>
        <dbReference type="ARBA" id="ARBA00022989"/>
    </source>
</evidence>
<feature type="transmembrane region" description="Helical" evidence="6">
    <location>
        <begin position="175"/>
        <end position="196"/>
    </location>
</feature>
<dbReference type="InterPro" id="IPR050638">
    <property type="entry name" value="AA-Vitamin_Transporters"/>
</dbReference>
<dbReference type="InterPro" id="IPR037185">
    <property type="entry name" value="EmrE-like"/>
</dbReference>
<feature type="transmembrane region" description="Helical" evidence="6">
    <location>
        <begin position="240"/>
        <end position="261"/>
    </location>
</feature>
<feature type="transmembrane region" description="Helical" evidence="6">
    <location>
        <begin position="63"/>
        <end position="83"/>
    </location>
</feature>
<dbReference type="EMBL" id="DMAI01000242">
    <property type="protein sequence ID" value="HAE48754.1"/>
    <property type="molecule type" value="Genomic_DNA"/>
</dbReference>
<comment type="subcellular location">
    <subcellularLocation>
        <location evidence="1">Membrane</location>
        <topology evidence="1">Multi-pass membrane protein</topology>
    </subcellularLocation>
</comment>
<comment type="caution">
    <text evidence="8">The sequence shown here is derived from an EMBL/GenBank/DDBJ whole genome shotgun (WGS) entry which is preliminary data.</text>
</comment>
<dbReference type="Proteomes" id="UP000257706">
    <property type="component" value="Unassembled WGS sequence"/>
</dbReference>
<accession>A0A3B9ILL0</accession>
<dbReference type="InterPro" id="IPR000620">
    <property type="entry name" value="EamA_dom"/>
</dbReference>
<dbReference type="Pfam" id="PF00892">
    <property type="entry name" value="EamA"/>
    <property type="match status" value="2"/>
</dbReference>
<evidence type="ECO:0000259" key="7">
    <source>
        <dbReference type="Pfam" id="PF00892"/>
    </source>
</evidence>
<organism evidence="8 9">
    <name type="scientific">Tistrella mobilis</name>
    <dbReference type="NCBI Taxonomy" id="171437"/>
    <lineage>
        <taxon>Bacteria</taxon>
        <taxon>Pseudomonadati</taxon>
        <taxon>Pseudomonadota</taxon>
        <taxon>Alphaproteobacteria</taxon>
        <taxon>Geminicoccales</taxon>
        <taxon>Geminicoccaceae</taxon>
        <taxon>Tistrella</taxon>
    </lineage>
</organism>
<feature type="transmembrane region" description="Helical" evidence="6">
    <location>
        <begin position="268"/>
        <end position="287"/>
    </location>
</feature>
<proteinExistence type="inferred from homology"/>
<feature type="domain" description="EamA" evidence="7">
    <location>
        <begin position="180"/>
        <end position="309"/>
    </location>
</feature>
<sequence>MIRTASHTQAPTPVPVAPTPITPTPVAPTLIDRTMPAGFVLLWSTGYIGGAIALHGLEPLTMSVIRFALATLVMAGIVAALRIRRPARPMLLVHAAVTGLLMHGLQFGGLYGGMAAGVPAGTAALIMGLMPVVVTVAAGPFLGEWPGRRHLAGLALGVAGVGLVVGQRLGDPGQAPLHAYLLVAAGLAGLSFGSLWQKRFCAGLDLRLAGMVQTAAGGLVLVPAALLLETGHMVWTTEVTGAVVWLALVNSIAAIAILGALMRRGAAARAAGLFFLVPSATAIMAWLLLGEPITPLMLAGIALSAAGVRLGRS</sequence>
<feature type="transmembrane region" description="Helical" evidence="6">
    <location>
        <begin position="123"/>
        <end position="143"/>
    </location>
</feature>
<feature type="transmembrane region" description="Helical" evidence="6">
    <location>
        <begin position="90"/>
        <end position="111"/>
    </location>
</feature>
<dbReference type="SUPFAM" id="SSF103481">
    <property type="entry name" value="Multidrug resistance efflux transporter EmrE"/>
    <property type="match status" value="2"/>
</dbReference>
<gene>
    <name evidence="8" type="ORF">DCK97_15160</name>
</gene>
<feature type="transmembrane region" description="Helical" evidence="6">
    <location>
        <begin position="39"/>
        <end position="57"/>
    </location>
</feature>
<evidence type="ECO:0000313" key="9">
    <source>
        <dbReference type="Proteomes" id="UP000257706"/>
    </source>
</evidence>
<keyword evidence="3 6" id="KW-0812">Transmembrane</keyword>
<evidence type="ECO:0000256" key="5">
    <source>
        <dbReference type="ARBA" id="ARBA00023136"/>
    </source>
</evidence>
<evidence type="ECO:0000256" key="3">
    <source>
        <dbReference type="ARBA" id="ARBA00022692"/>
    </source>
</evidence>
<keyword evidence="4 6" id="KW-1133">Transmembrane helix</keyword>
<comment type="similarity">
    <text evidence="2">Belongs to the EamA transporter family.</text>
</comment>
<evidence type="ECO:0000256" key="1">
    <source>
        <dbReference type="ARBA" id="ARBA00004141"/>
    </source>
</evidence>
<protein>
    <submittedName>
        <fullName evidence="8">EamA family transporter</fullName>
    </submittedName>
</protein>
<dbReference type="PANTHER" id="PTHR32322:SF2">
    <property type="entry name" value="EAMA DOMAIN-CONTAINING PROTEIN"/>
    <property type="match status" value="1"/>
</dbReference>
<keyword evidence="5 6" id="KW-0472">Membrane</keyword>
<dbReference type="PANTHER" id="PTHR32322">
    <property type="entry name" value="INNER MEMBRANE TRANSPORTER"/>
    <property type="match status" value="1"/>
</dbReference>
<feature type="domain" description="EamA" evidence="7">
    <location>
        <begin position="40"/>
        <end position="165"/>
    </location>
</feature>
<evidence type="ECO:0000256" key="6">
    <source>
        <dbReference type="SAM" id="Phobius"/>
    </source>
</evidence>
<name>A0A3B9ILL0_9PROT</name>
<dbReference type="GO" id="GO:0016020">
    <property type="term" value="C:membrane"/>
    <property type="evidence" value="ECO:0007669"/>
    <property type="project" value="UniProtKB-SubCell"/>
</dbReference>